<dbReference type="Proteomes" id="UP000298284">
    <property type="component" value="Unassembled WGS sequence"/>
</dbReference>
<protein>
    <recommendedName>
        <fullName evidence="4">Outer membrane protein assembly factor BamE</fullName>
    </recommendedName>
</protein>
<keyword evidence="1" id="KW-1133">Transmembrane helix</keyword>
<gene>
    <name evidence="2" type="ORF">EU557_24205</name>
</gene>
<evidence type="ECO:0000313" key="3">
    <source>
        <dbReference type="Proteomes" id="UP000298284"/>
    </source>
</evidence>
<dbReference type="EMBL" id="SRKZ01000010">
    <property type="protein sequence ID" value="TGD77140.1"/>
    <property type="molecule type" value="Genomic_DNA"/>
</dbReference>
<comment type="caution">
    <text evidence="2">The sequence shown here is derived from an EMBL/GenBank/DDBJ whole genome shotgun (WGS) entry which is preliminary data.</text>
</comment>
<keyword evidence="3" id="KW-1185">Reference proteome</keyword>
<keyword evidence="1" id="KW-0472">Membrane</keyword>
<organism evidence="2 3">
    <name type="scientific">Hymenobacter wooponensis</name>
    <dbReference type="NCBI Taxonomy" id="1525360"/>
    <lineage>
        <taxon>Bacteria</taxon>
        <taxon>Pseudomonadati</taxon>
        <taxon>Bacteroidota</taxon>
        <taxon>Cytophagia</taxon>
        <taxon>Cytophagales</taxon>
        <taxon>Hymenobacteraceae</taxon>
        <taxon>Hymenobacter</taxon>
    </lineage>
</organism>
<evidence type="ECO:0000256" key="1">
    <source>
        <dbReference type="SAM" id="Phobius"/>
    </source>
</evidence>
<dbReference type="RefSeq" id="WP_135533026.1">
    <property type="nucleotide sequence ID" value="NZ_SRKZ01000010.1"/>
</dbReference>
<evidence type="ECO:0000313" key="2">
    <source>
        <dbReference type="EMBL" id="TGD77140.1"/>
    </source>
</evidence>
<accession>A0A4Z0MCN6</accession>
<proteinExistence type="predicted"/>
<sequence length="116" mass="13142">MNVLNKIFKVIVGVFILAACLFLTLSVYDKTISPHYIRGKSNLNNIRKVREGMSVRDVSIIMGEPQGANTIYALDSAAKVEVKCLQYFYEIPPGSSGDCRIIFDTLNTVKYIYWRN</sequence>
<dbReference type="PROSITE" id="PS51257">
    <property type="entry name" value="PROKAR_LIPOPROTEIN"/>
    <property type="match status" value="1"/>
</dbReference>
<dbReference type="AlphaFoldDB" id="A0A4Z0MCN6"/>
<reference evidence="2 3" key="1">
    <citation type="submission" date="2019-04" db="EMBL/GenBank/DDBJ databases">
        <authorList>
            <person name="Feng G."/>
            <person name="Zhang J."/>
            <person name="Zhu H."/>
        </authorList>
    </citation>
    <scope>NUCLEOTIDE SEQUENCE [LARGE SCALE GENOMIC DNA]</scope>
    <source>
        <strain evidence="2 3">JCM 19491</strain>
    </source>
</reference>
<evidence type="ECO:0008006" key="4">
    <source>
        <dbReference type="Google" id="ProtNLM"/>
    </source>
</evidence>
<feature type="transmembrane region" description="Helical" evidence="1">
    <location>
        <begin position="7"/>
        <end position="28"/>
    </location>
</feature>
<keyword evidence="1" id="KW-0812">Transmembrane</keyword>
<name>A0A4Z0MCN6_9BACT</name>